<dbReference type="GO" id="GO:0005634">
    <property type="term" value="C:nucleus"/>
    <property type="evidence" value="ECO:0007669"/>
    <property type="project" value="UniProtKB-SubCell"/>
</dbReference>
<dbReference type="Gene3D" id="1.10.10.10">
    <property type="entry name" value="Winged helix-like DNA-binding domain superfamily/Winged helix DNA-binding domain"/>
    <property type="match status" value="1"/>
</dbReference>
<dbReference type="InterPro" id="IPR018982">
    <property type="entry name" value="RQC_domain"/>
</dbReference>
<dbReference type="InterPro" id="IPR012532">
    <property type="entry name" value="BDHCT"/>
</dbReference>
<evidence type="ECO:0000256" key="15">
    <source>
        <dbReference type="ARBA" id="ARBA00023242"/>
    </source>
</evidence>
<dbReference type="GO" id="GO:0006260">
    <property type="term" value="P:DNA replication"/>
    <property type="evidence" value="ECO:0007669"/>
    <property type="project" value="UniProtKB-KW"/>
</dbReference>
<feature type="domain" description="Helicase C-terminal" evidence="23">
    <location>
        <begin position="603"/>
        <end position="750"/>
    </location>
</feature>
<dbReference type="EMBL" id="VXAU01005776">
    <property type="protein sequence ID" value="NXK97689.1"/>
    <property type="molecule type" value="Genomic_DNA"/>
</dbReference>
<keyword evidence="9" id="KW-0347">Helicase</keyword>
<dbReference type="AlphaFoldDB" id="A0A7L0NVT9"/>
<dbReference type="InterPro" id="IPR032284">
    <property type="entry name" value="RecQ_Zn-bd"/>
</dbReference>
<comment type="cofactor">
    <cofactor evidence="1">
        <name>Zn(2+)</name>
        <dbReference type="ChEBI" id="CHEBI:29105"/>
    </cofactor>
</comment>
<dbReference type="FunFam" id="3.40.50.300:FF:000340">
    <property type="entry name" value="Bloom syndrome, RecQ helicase"/>
    <property type="match status" value="1"/>
</dbReference>
<dbReference type="InterPro" id="IPR014001">
    <property type="entry name" value="Helicase_ATP-bd"/>
</dbReference>
<dbReference type="InterPro" id="IPR010997">
    <property type="entry name" value="HRDC-like_sf"/>
</dbReference>
<reference evidence="24 25" key="1">
    <citation type="submission" date="2019-09" db="EMBL/GenBank/DDBJ databases">
        <title>Bird 10,000 Genomes (B10K) Project - Family phase.</title>
        <authorList>
            <person name="Zhang G."/>
        </authorList>
    </citation>
    <scope>NUCLEOTIDE SEQUENCE [LARGE SCALE GENOMIC DNA]</scope>
    <source>
        <strain evidence="24">B10K-DU-001-43</strain>
        <tissue evidence="24">Muscle</tissue>
    </source>
</reference>
<feature type="compositionally biased region" description="Polar residues" evidence="20">
    <location>
        <begin position="161"/>
        <end position="184"/>
    </location>
</feature>
<dbReference type="EC" id="5.6.2.4" evidence="17"/>
<dbReference type="Pfam" id="PF00270">
    <property type="entry name" value="DEAD"/>
    <property type="match status" value="1"/>
</dbReference>
<evidence type="ECO:0000313" key="25">
    <source>
        <dbReference type="Proteomes" id="UP000520463"/>
    </source>
</evidence>
<evidence type="ECO:0000256" key="11">
    <source>
        <dbReference type="ARBA" id="ARBA00022840"/>
    </source>
</evidence>
<evidence type="ECO:0000256" key="6">
    <source>
        <dbReference type="ARBA" id="ARBA00022741"/>
    </source>
</evidence>
<dbReference type="GO" id="GO:0005524">
    <property type="term" value="F:ATP binding"/>
    <property type="evidence" value="ECO:0007669"/>
    <property type="project" value="UniProtKB-KW"/>
</dbReference>
<dbReference type="SUPFAM" id="SSF46785">
    <property type="entry name" value="Winged helix' DNA-binding domain"/>
    <property type="match status" value="1"/>
</dbReference>
<feature type="compositionally biased region" description="Low complexity" evidence="20">
    <location>
        <begin position="1100"/>
        <end position="1113"/>
    </location>
</feature>
<dbReference type="SMART" id="SM00956">
    <property type="entry name" value="RQC"/>
    <property type="match status" value="1"/>
</dbReference>
<evidence type="ECO:0000256" key="3">
    <source>
        <dbReference type="ARBA" id="ARBA00005446"/>
    </source>
</evidence>
<comment type="subcellular location">
    <subcellularLocation>
        <location evidence="2">Nucleus</location>
    </subcellularLocation>
</comment>
<comment type="caution">
    <text evidence="24">The sequence shown here is derived from an EMBL/GenBank/DDBJ whole genome shotgun (WGS) entry which is preliminary data.</text>
</comment>
<dbReference type="CDD" id="cd18016">
    <property type="entry name" value="DEXHc_RecQ2_BLM"/>
    <property type="match status" value="1"/>
</dbReference>
<protein>
    <recommendedName>
        <fullName evidence="19">RecQ-like DNA helicase BLM</fullName>
        <ecNumber evidence="17">5.6.2.4</ecNumber>
    </recommendedName>
    <alternativeName>
        <fullName evidence="18">DNA 3'-5' helicase BLM</fullName>
    </alternativeName>
</protein>
<dbReference type="GO" id="GO:0043138">
    <property type="term" value="F:3'-5' DNA helicase activity"/>
    <property type="evidence" value="ECO:0007669"/>
    <property type="project" value="UniProtKB-EC"/>
</dbReference>
<dbReference type="InterPro" id="IPR036388">
    <property type="entry name" value="WH-like_DNA-bd_sf"/>
</dbReference>
<keyword evidence="8" id="KW-0378">Hydrolase</keyword>
<dbReference type="InterPro" id="IPR002121">
    <property type="entry name" value="HRDC_dom"/>
</dbReference>
<dbReference type="OrthoDB" id="10261556at2759"/>
<dbReference type="SUPFAM" id="SSF47819">
    <property type="entry name" value="HRDC-like"/>
    <property type="match status" value="1"/>
</dbReference>
<evidence type="ECO:0000256" key="7">
    <source>
        <dbReference type="ARBA" id="ARBA00022763"/>
    </source>
</evidence>
<feature type="non-terminal residue" evidence="24">
    <location>
        <position position="1147"/>
    </location>
</feature>
<dbReference type="SMART" id="SM00490">
    <property type="entry name" value="HELICc"/>
    <property type="match status" value="1"/>
</dbReference>
<dbReference type="NCBIfam" id="TIGR00614">
    <property type="entry name" value="recQ_fam"/>
    <property type="match status" value="1"/>
</dbReference>
<dbReference type="SUPFAM" id="SSF52540">
    <property type="entry name" value="P-loop containing nucleoside triphosphate hydrolases"/>
    <property type="match status" value="2"/>
</dbReference>
<dbReference type="GO" id="GO:0005737">
    <property type="term" value="C:cytoplasm"/>
    <property type="evidence" value="ECO:0007669"/>
    <property type="project" value="TreeGrafter"/>
</dbReference>
<evidence type="ECO:0000313" key="24">
    <source>
        <dbReference type="EMBL" id="NXK97689.1"/>
    </source>
</evidence>
<dbReference type="FunFam" id="3.40.50.300:FF:000537">
    <property type="entry name" value="Bloom syndrome RecQ-like helicase"/>
    <property type="match status" value="1"/>
</dbReference>
<dbReference type="Pfam" id="PF09382">
    <property type="entry name" value="RQC"/>
    <property type="match status" value="1"/>
</dbReference>
<dbReference type="PROSITE" id="PS51194">
    <property type="entry name" value="HELICASE_CTER"/>
    <property type="match status" value="1"/>
</dbReference>
<dbReference type="InterPro" id="IPR002464">
    <property type="entry name" value="DNA/RNA_helicase_DEAH_CS"/>
</dbReference>
<evidence type="ECO:0000256" key="14">
    <source>
        <dbReference type="ARBA" id="ARBA00023235"/>
    </source>
</evidence>
<evidence type="ECO:0000256" key="17">
    <source>
        <dbReference type="ARBA" id="ARBA00034808"/>
    </source>
</evidence>
<feature type="region of interest" description="Disordered" evidence="20">
    <location>
        <begin position="209"/>
        <end position="281"/>
    </location>
</feature>
<accession>A0A7L0NVT9</accession>
<evidence type="ECO:0000256" key="12">
    <source>
        <dbReference type="ARBA" id="ARBA00023125"/>
    </source>
</evidence>
<evidence type="ECO:0000256" key="20">
    <source>
        <dbReference type="SAM" id="MobiDB-lite"/>
    </source>
</evidence>
<dbReference type="Proteomes" id="UP000520463">
    <property type="component" value="Unassembled WGS sequence"/>
</dbReference>
<dbReference type="GO" id="GO:0000723">
    <property type="term" value="P:telomere maintenance"/>
    <property type="evidence" value="ECO:0007669"/>
    <property type="project" value="TreeGrafter"/>
</dbReference>
<evidence type="ECO:0000259" key="23">
    <source>
        <dbReference type="PROSITE" id="PS51194"/>
    </source>
</evidence>
<dbReference type="InterPro" id="IPR036390">
    <property type="entry name" value="WH_DNA-bd_sf"/>
</dbReference>
<dbReference type="PROSITE" id="PS00690">
    <property type="entry name" value="DEAH_ATP_HELICASE"/>
    <property type="match status" value="1"/>
</dbReference>
<keyword evidence="7" id="KW-0227">DNA damage</keyword>
<keyword evidence="15" id="KW-0539">Nucleus</keyword>
<dbReference type="GO" id="GO:0009378">
    <property type="term" value="F:four-way junction helicase activity"/>
    <property type="evidence" value="ECO:0007669"/>
    <property type="project" value="TreeGrafter"/>
</dbReference>
<proteinExistence type="inferred from homology"/>
<evidence type="ECO:0000256" key="2">
    <source>
        <dbReference type="ARBA" id="ARBA00004123"/>
    </source>
</evidence>
<evidence type="ECO:0000256" key="18">
    <source>
        <dbReference type="ARBA" id="ARBA00044542"/>
    </source>
</evidence>
<dbReference type="InterPro" id="IPR011545">
    <property type="entry name" value="DEAD/DEAH_box_helicase_dom"/>
</dbReference>
<feature type="domain" description="Helicase ATP-binding" evidence="22">
    <location>
        <begin position="402"/>
        <end position="577"/>
    </location>
</feature>
<dbReference type="FunFam" id="1.10.10.10:FF:000310">
    <property type="entry name" value="Bloom syndrome RecQ-like helicase"/>
    <property type="match status" value="1"/>
</dbReference>
<name>A0A7L0NVT9_9PASS</name>
<dbReference type="SMART" id="SM00341">
    <property type="entry name" value="HRDC"/>
    <property type="match status" value="1"/>
</dbReference>
<feature type="compositionally biased region" description="Basic residues" evidence="20">
    <location>
        <begin position="1056"/>
        <end position="1075"/>
    </location>
</feature>
<evidence type="ECO:0000256" key="9">
    <source>
        <dbReference type="ARBA" id="ARBA00022806"/>
    </source>
</evidence>
<dbReference type="InterPro" id="IPR044876">
    <property type="entry name" value="HRDC_dom_sf"/>
</dbReference>
<dbReference type="GO" id="GO:0016818">
    <property type="term" value="F:hydrolase activity, acting on acid anhydrides, in phosphorus-containing anhydrides"/>
    <property type="evidence" value="ECO:0007669"/>
    <property type="project" value="InterPro"/>
</dbReference>
<keyword evidence="14" id="KW-0413">Isomerase</keyword>
<dbReference type="GO" id="GO:0005694">
    <property type="term" value="C:chromosome"/>
    <property type="evidence" value="ECO:0007669"/>
    <property type="project" value="TreeGrafter"/>
</dbReference>
<dbReference type="Pfam" id="PF16204">
    <property type="entry name" value="BDHCT_assoc"/>
    <property type="match status" value="1"/>
</dbReference>
<keyword evidence="12" id="KW-0238">DNA-binding</keyword>
<evidence type="ECO:0000256" key="10">
    <source>
        <dbReference type="ARBA" id="ARBA00022833"/>
    </source>
</evidence>
<dbReference type="SMART" id="SM00487">
    <property type="entry name" value="DEXDc"/>
    <property type="match status" value="1"/>
</dbReference>
<feature type="region of interest" description="Disordered" evidence="20">
    <location>
        <begin position="139"/>
        <end position="188"/>
    </location>
</feature>
<dbReference type="PANTHER" id="PTHR13710">
    <property type="entry name" value="DNA HELICASE RECQ FAMILY MEMBER"/>
    <property type="match status" value="1"/>
</dbReference>
<evidence type="ECO:0000256" key="1">
    <source>
        <dbReference type="ARBA" id="ARBA00001947"/>
    </source>
</evidence>
<keyword evidence="11" id="KW-0067">ATP-binding</keyword>
<evidence type="ECO:0000256" key="19">
    <source>
        <dbReference type="ARBA" id="ARBA00073450"/>
    </source>
</evidence>
<feature type="compositionally biased region" description="Polar residues" evidence="20">
    <location>
        <begin position="253"/>
        <end position="281"/>
    </location>
</feature>
<dbReference type="PROSITE" id="PS50967">
    <property type="entry name" value="HRDC"/>
    <property type="match status" value="1"/>
</dbReference>
<feature type="compositionally biased region" description="Acidic residues" evidence="20">
    <location>
        <begin position="1"/>
        <end position="22"/>
    </location>
</feature>
<dbReference type="GO" id="GO:0003677">
    <property type="term" value="F:DNA binding"/>
    <property type="evidence" value="ECO:0007669"/>
    <property type="project" value="UniProtKB-KW"/>
</dbReference>
<evidence type="ECO:0000259" key="22">
    <source>
        <dbReference type="PROSITE" id="PS51192"/>
    </source>
</evidence>
<dbReference type="InterPro" id="IPR004589">
    <property type="entry name" value="DNA_helicase_ATP-dep_RecQ"/>
</dbReference>
<dbReference type="Gene3D" id="3.40.50.300">
    <property type="entry name" value="P-loop containing nucleotide triphosphate hydrolases"/>
    <property type="match status" value="2"/>
</dbReference>
<feature type="region of interest" description="Disordered" evidence="20">
    <location>
        <begin position="1017"/>
        <end position="1120"/>
    </location>
</feature>
<dbReference type="CDD" id="cd18794">
    <property type="entry name" value="SF2_C_RecQ"/>
    <property type="match status" value="1"/>
</dbReference>
<keyword evidence="25" id="KW-1185">Reference proteome</keyword>
<feature type="compositionally biased region" description="Low complexity" evidence="20">
    <location>
        <begin position="1019"/>
        <end position="1028"/>
    </location>
</feature>
<evidence type="ECO:0000256" key="8">
    <source>
        <dbReference type="ARBA" id="ARBA00022801"/>
    </source>
</evidence>
<dbReference type="Pfam" id="PF00271">
    <property type="entry name" value="Helicase_C"/>
    <property type="match status" value="1"/>
</dbReference>
<dbReference type="InterPro" id="IPR001650">
    <property type="entry name" value="Helicase_C-like"/>
</dbReference>
<evidence type="ECO:0000256" key="13">
    <source>
        <dbReference type="ARBA" id="ARBA00023204"/>
    </source>
</evidence>
<dbReference type="FunFam" id="1.10.150.80:FF:000003">
    <property type="entry name" value="Bloom syndrome RecQ-like helicase"/>
    <property type="match status" value="1"/>
</dbReference>
<dbReference type="PROSITE" id="PS51192">
    <property type="entry name" value="HELICASE_ATP_BIND_1"/>
    <property type="match status" value="1"/>
</dbReference>
<evidence type="ECO:0000259" key="21">
    <source>
        <dbReference type="PROSITE" id="PS50967"/>
    </source>
</evidence>
<comment type="similarity">
    <text evidence="3">Belongs to the helicase family. RecQ subfamily.</text>
</comment>
<dbReference type="Gene3D" id="1.10.150.80">
    <property type="entry name" value="HRDC domain"/>
    <property type="match status" value="1"/>
</dbReference>
<keyword evidence="13" id="KW-0234">DNA repair</keyword>
<dbReference type="GO" id="GO:0000724">
    <property type="term" value="P:double-strand break repair via homologous recombination"/>
    <property type="evidence" value="ECO:0007669"/>
    <property type="project" value="TreeGrafter"/>
</dbReference>
<dbReference type="Pfam" id="PF00570">
    <property type="entry name" value="HRDC"/>
    <property type="match status" value="1"/>
</dbReference>
<feature type="domain" description="HRDC" evidence="21">
    <location>
        <begin position="938"/>
        <end position="1018"/>
    </location>
</feature>
<dbReference type="InterPro" id="IPR032439">
    <property type="entry name" value="BDHCT_assoc"/>
</dbReference>
<comment type="catalytic activity">
    <reaction evidence="16">
        <text>Couples ATP hydrolysis with the unwinding of duplex DNA by translocating in the 3'-5' direction.</text>
        <dbReference type="EC" id="5.6.2.4"/>
    </reaction>
</comment>
<dbReference type="Pfam" id="PF08072">
    <property type="entry name" value="BDHCT"/>
    <property type="match status" value="1"/>
</dbReference>
<feature type="region of interest" description="Disordered" evidence="20">
    <location>
        <begin position="1"/>
        <end position="76"/>
    </location>
</feature>
<dbReference type="PANTHER" id="PTHR13710:SF153">
    <property type="entry name" value="RECQ-LIKE DNA HELICASE BLM"/>
    <property type="match status" value="1"/>
</dbReference>
<gene>
    <name evidence="24" type="primary">Blm</name>
    <name evidence="24" type="ORF">FORRUF_R13640</name>
</gene>
<keyword evidence="10" id="KW-0862">Zinc</keyword>
<feature type="non-terminal residue" evidence="24">
    <location>
        <position position="1"/>
    </location>
</feature>
<evidence type="ECO:0000256" key="5">
    <source>
        <dbReference type="ARBA" id="ARBA00022723"/>
    </source>
</evidence>
<evidence type="ECO:0000256" key="4">
    <source>
        <dbReference type="ARBA" id="ARBA00022705"/>
    </source>
</evidence>
<evidence type="ECO:0000256" key="16">
    <source>
        <dbReference type="ARBA" id="ARBA00034617"/>
    </source>
</evidence>
<organism evidence="24 25">
    <name type="scientific">Formicarius rufipectus</name>
    <dbReference type="NCBI Taxonomy" id="1118560"/>
    <lineage>
        <taxon>Eukaryota</taxon>
        <taxon>Metazoa</taxon>
        <taxon>Chordata</taxon>
        <taxon>Craniata</taxon>
        <taxon>Vertebrata</taxon>
        <taxon>Euteleostomi</taxon>
        <taxon>Archelosauria</taxon>
        <taxon>Archosauria</taxon>
        <taxon>Dinosauria</taxon>
        <taxon>Saurischia</taxon>
        <taxon>Theropoda</taxon>
        <taxon>Coelurosauria</taxon>
        <taxon>Aves</taxon>
        <taxon>Neognathae</taxon>
        <taxon>Neoaves</taxon>
        <taxon>Telluraves</taxon>
        <taxon>Australaves</taxon>
        <taxon>Passeriformes</taxon>
        <taxon>Formicariidae</taxon>
        <taxon>Formicarius</taxon>
    </lineage>
</organism>
<sequence length="1147" mass="126390">LAGAELEEDDLDIIPPSPEEELPPFSPSLQSVSSIFKDSPPGGRCSAGSSKAEPGKVPTVQPGTGDDPSAGDAGEGVPVSRQLLGVMEAICELVDAIPLQELQALSCARALLQHRDVRRKLLANSVSLNQNGINTTFPRSWKAPMERGSGACPNAAPGSGPNRSFTSGRNSPKSTNLPSVLSVHSDNLNTSNTLNSSCASKQSVEEIPCPGTATLPFPKGSDREGGSLRLSLQSEPSCDNSWDQSLRMRNGHQPLTSTALKARSTAPTASSAGNNLGTNSPEFDLDHFDIDDFDEDWEDLVAVSAPEVPSMPLCQPIREGPPTKSLLSKIMSRAKGSAVGSNPATPKSSFLMATKNYPDPAVQNPALERFRGMKFSHSEEMMNMFHKKFGLHSFRTNQLEAINAALLGEDCFILMPTGGGKSLCYQLPACVSAGVTIVISPLRSLIIDQVQKLKTLDIAATYLTGDRTDSDASKIYMQLSKKDPVIKLLYVTPEKVCASGRLMSALENLYDRKLLARFVIDEAHCVSQWGHDFRQDYKRLNMLRRKFHSVPMMALTATANPRVQKDIQNQLEMLKPQVFTMSFNRHNLKYDVLPKKPKKVAMDCLEWIKKYHPHDSGIIYCLSRHECDTTAAILQKEGLAALAYHAGLTDSNRDLVQQKWVNQEGCQVICATIAFGMGIDKPDVRYVIHASLPKSIEGYYQESGRAGRDGEISHCLLFYSYSDVTRLRRLILMEKDGNSHTRQTHFNNLYSMVHYCENVVECRRIQLLAYFGETNFNPTFCKDHPEVICDNCSRQKDYKSRNVTEDVKNIVRFVREHCGQVGRMNGRKNPGSGRYTLNMMVDIFLGTTSAKIQSGIFGKGSAYSRHNAERLFRKLVLDKILDEDLYITANDQAVAYVILGEKAQAVLDGSLQVEFHETESASAIRKQRASMAKMSQREEMVKQCLSELTDTCKTLGKVFDVHYFNIFNTSTLKKIAETLSSDVEVLLQIDGVTEDKLEKYGAEIIKVMEKYSECSIPEDAAGPGADPATGSTSTPGSDGEGEDAHTTSSYFGKNTNQRRKRKRPANSRDSKRKKMSAGGSQQFQPRGGYSRYRRTKKPQSSRPLASSSPSSISHNVGAMQGTAGKLGMMALPKPKSRNFLQPSYSIL</sequence>
<dbReference type="Pfam" id="PF16124">
    <property type="entry name" value="RecQ_Zn_bind"/>
    <property type="match status" value="1"/>
</dbReference>
<dbReference type="GO" id="GO:0046872">
    <property type="term" value="F:metal ion binding"/>
    <property type="evidence" value="ECO:0007669"/>
    <property type="project" value="UniProtKB-KW"/>
</dbReference>
<keyword evidence="5" id="KW-0479">Metal-binding</keyword>
<dbReference type="InterPro" id="IPR027417">
    <property type="entry name" value="P-loop_NTPase"/>
</dbReference>
<keyword evidence="4" id="KW-0235">DNA replication</keyword>
<feature type="compositionally biased region" description="Polar residues" evidence="20">
    <location>
        <begin position="1046"/>
        <end position="1055"/>
    </location>
</feature>
<feature type="compositionally biased region" description="Polar residues" evidence="20">
    <location>
        <begin position="230"/>
        <end position="244"/>
    </location>
</feature>
<keyword evidence="6" id="KW-0547">Nucleotide-binding</keyword>